<keyword evidence="3" id="KW-1185">Reference proteome</keyword>
<evidence type="ECO:0000313" key="3">
    <source>
        <dbReference type="Proteomes" id="UP000696280"/>
    </source>
</evidence>
<evidence type="ECO:0000313" key="2">
    <source>
        <dbReference type="EMBL" id="CAG8956082.1"/>
    </source>
</evidence>
<gene>
    <name evidence="2" type="ORF">HYFRA_00011866</name>
</gene>
<name>A0A9N9L2Z8_9HELO</name>
<dbReference type="Proteomes" id="UP000696280">
    <property type="component" value="Unassembled WGS sequence"/>
</dbReference>
<dbReference type="OrthoDB" id="3478295at2759"/>
<sequence>MRFTLLSTVLTFIAVVRASRYECEDISKYSTEWFLSNTKPEWKAMSISNALFYTQGLSARARSFAKQEANKVTIWEVWPCENYQIIGTRSNPLKCIMSNPDTQLIYFENMSRAFAMMSTDLAAVMHRNINDPPMWSIWGRIELPMLKAATNPGGVVNWVTAIDAEDANLHKLEWTRMYGKVREEVESAYQQIIRTNSWRNGRRDTEVFERDEPQSCGFVGPQHPLY</sequence>
<protein>
    <submittedName>
        <fullName evidence="2">Uncharacterized protein</fullName>
    </submittedName>
</protein>
<comment type="caution">
    <text evidence="2">The sequence shown here is derived from an EMBL/GenBank/DDBJ whole genome shotgun (WGS) entry which is preliminary data.</text>
</comment>
<feature type="signal peptide" evidence="1">
    <location>
        <begin position="1"/>
        <end position="18"/>
    </location>
</feature>
<evidence type="ECO:0000256" key="1">
    <source>
        <dbReference type="SAM" id="SignalP"/>
    </source>
</evidence>
<dbReference type="EMBL" id="CAJVRL010000068">
    <property type="protein sequence ID" value="CAG8956082.1"/>
    <property type="molecule type" value="Genomic_DNA"/>
</dbReference>
<accession>A0A9N9L2Z8</accession>
<organism evidence="2 3">
    <name type="scientific">Hymenoscyphus fraxineus</name>
    <dbReference type="NCBI Taxonomy" id="746836"/>
    <lineage>
        <taxon>Eukaryota</taxon>
        <taxon>Fungi</taxon>
        <taxon>Dikarya</taxon>
        <taxon>Ascomycota</taxon>
        <taxon>Pezizomycotina</taxon>
        <taxon>Leotiomycetes</taxon>
        <taxon>Helotiales</taxon>
        <taxon>Helotiaceae</taxon>
        <taxon>Hymenoscyphus</taxon>
    </lineage>
</organism>
<reference evidence="2" key="1">
    <citation type="submission" date="2021-07" db="EMBL/GenBank/DDBJ databases">
        <authorList>
            <person name="Durling M."/>
        </authorList>
    </citation>
    <scope>NUCLEOTIDE SEQUENCE</scope>
</reference>
<feature type="chain" id="PRO_5040299660" evidence="1">
    <location>
        <begin position="19"/>
        <end position="226"/>
    </location>
</feature>
<keyword evidence="1" id="KW-0732">Signal</keyword>
<dbReference type="AlphaFoldDB" id="A0A9N9L2Z8"/>
<proteinExistence type="predicted"/>